<gene>
    <name evidence="1" type="ORF">BLM47_07215</name>
</gene>
<organism evidence="1 2">
    <name type="scientific">Candidatus Reconcilbacillus cellulovorans</name>
    <dbReference type="NCBI Taxonomy" id="1906605"/>
    <lineage>
        <taxon>Bacteria</taxon>
        <taxon>Bacillati</taxon>
        <taxon>Bacillota</taxon>
        <taxon>Bacilli</taxon>
        <taxon>Bacillales</taxon>
        <taxon>Paenibacillaceae</taxon>
        <taxon>Candidatus Reconcilbacillus</taxon>
    </lineage>
</organism>
<protein>
    <submittedName>
        <fullName evidence="1">Uncharacterized protein</fullName>
    </submittedName>
</protein>
<proteinExistence type="predicted"/>
<reference evidence="1 2" key="1">
    <citation type="submission" date="2016-12" db="EMBL/GenBank/DDBJ databases">
        <title>Candidatus Reconcilibacillus cellulovorans genome.</title>
        <authorList>
            <person name="Kolinko S."/>
            <person name="Wu Y.-W."/>
            <person name="Tachea F."/>
            <person name="Denzel E."/>
            <person name="Hiras J."/>
            <person name="Baecker N."/>
            <person name="Chan L.J."/>
            <person name="Eichorst S.A."/>
            <person name="Frey D."/>
            <person name="Adams P.D."/>
            <person name="Pray T."/>
            <person name="Tanjore D."/>
            <person name="Petzold C.J."/>
            <person name="Gladden J.M."/>
            <person name="Simmons B.A."/>
            <person name="Singer S.W."/>
        </authorList>
    </citation>
    <scope>NUCLEOTIDE SEQUENCE [LARGE SCALE GENOMIC DNA]</scope>
    <source>
        <strain evidence="1">JTherm</strain>
    </source>
</reference>
<sequence>MFLDKPEEIVKDYLEKNHFLVKKIDEKIVGQKPDFEVFLNNDLVFYCEVKSLRGDLDINKMIESEEPNEPISRHDPIFNSIANRIHEASKQFLAVNPKHNIPNVLSFVNKYFIPQSIGIDDLFLTLYGYKTGDKLISYIKKKLEKDYMRVWK</sequence>
<accession>A0A2A6E0J5</accession>
<evidence type="ECO:0000313" key="2">
    <source>
        <dbReference type="Proteomes" id="UP000243688"/>
    </source>
</evidence>
<dbReference type="Proteomes" id="UP000243688">
    <property type="component" value="Unassembled WGS sequence"/>
</dbReference>
<comment type="caution">
    <text evidence="1">The sequence shown here is derived from an EMBL/GenBank/DDBJ whole genome shotgun (WGS) entry which is preliminary data.</text>
</comment>
<dbReference type="AlphaFoldDB" id="A0A2A6E0J5"/>
<evidence type="ECO:0000313" key="1">
    <source>
        <dbReference type="EMBL" id="PDO10505.1"/>
    </source>
</evidence>
<dbReference type="EMBL" id="MOXJ01000014">
    <property type="protein sequence ID" value="PDO10505.1"/>
    <property type="molecule type" value="Genomic_DNA"/>
</dbReference>
<name>A0A2A6E0J5_9BACL</name>